<name>A0A371CNQ2_9APHY</name>
<sequence length="234" mass="25698">MSHTEVTCTCGKCFEGWLSSRMRERLEYSTELRYELSKSLLRTQDGVPDDITSVLPIDYAHIDTSVHYLPAAVRTRIGPSAPSEESPAGDTVYRGYVAVFKAIKDVIDGEDANRDSFPSVSTISDRLSKLRDASGDSSARLIAAYLDNGGLAEYALDCIVDRAREELSPLGRLYDAENQYIDAVLESEWENHAACANDLDFPLVRVKLGLSAETLGVVPDDEADSRDPPSGDEE</sequence>
<dbReference type="AlphaFoldDB" id="A0A371CNQ2"/>
<dbReference type="Proteomes" id="UP000256964">
    <property type="component" value="Unassembled WGS sequence"/>
</dbReference>
<evidence type="ECO:0000313" key="2">
    <source>
        <dbReference type="Proteomes" id="UP000256964"/>
    </source>
</evidence>
<accession>A0A371CNQ2</accession>
<keyword evidence="2" id="KW-1185">Reference proteome</keyword>
<gene>
    <name evidence="1" type="ORF">OH76DRAFT_1458991</name>
</gene>
<protein>
    <submittedName>
        <fullName evidence="1">Uncharacterized protein</fullName>
    </submittedName>
</protein>
<evidence type="ECO:0000313" key="1">
    <source>
        <dbReference type="EMBL" id="RDX41914.1"/>
    </source>
</evidence>
<organism evidence="1 2">
    <name type="scientific">Lentinus brumalis</name>
    <dbReference type="NCBI Taxonomy" id="2498619"/>
    <lineage>
        <taxon>Eukaryota</taxon>
        <taxon>Fungi</taxon>
        <taxon>Dikarya</taxon>
        <taxon>Basidiomycota</taxon>
        <taxon>Agaricomycotina</taxon>
        <taxon>Agaricomycetes</taxon>
        <taxon>Polyporales</taxon>
        <taxon>Polyporaceae</taxon>
        <taxon>Lentinus</taxon>
    </lineage>
</organism>
<reference evidence="1 2" key="1">
    <citation type="journal article" date="2018" name="Biotechnol. Biofuels">
        <title>Integrative visual omics of the white-rot fungus Polyporus brumalis exposes the biotechnological potential of its oxidative enzymes for delignifying raw plant biomass.</title>
        <authorList>
            <person name="Miyauchi S."/>
            <person name="Rancon A."/>
            <person name="Drula E."/>
            <person name="Hage H."/>
            <person name="Chaduli D."/>
            <person name="Favel A."/>
            <person name="Grisel S."/>
            <person name="Henrissat B."/>
            <person name="Herpoel-Gimbert I."/>
            <person name="Ruiz-Duenas F.J."/>
            <person name="Chevret D."/>
            <person name="Hainaut M."/>
            <person name="Lin J."/>
            <person name="Wang M."/>
            <person name="Pangilinan J."/>
            <person name="Lipzen A."/>
            <person name="Lesage-Meessen L."/>
            <person name="Navarro D."/>
            <person name="Riley R."/>
            <person name="Grigoriev I.V."/>
            <person name="Zhou S."/>
            <person name="Raouche S."/>
            <person name="Rosso M.N."/>
        </authorList>
    </citation>
    <scope>NUCLEOTIDE SEQUENCE [LARGE SCALE GENOMIC DNA]</scope>
    <source>
        <strain evidence="1 2">BRFM 1820</strain>
    </source>
</reference>
<dbReference type="STRING" id="139420.A0A371CNQ2"/>
<dbReference type="OrthoDB" id="508139at2759"/>
<dbReference type="EMBL" id="KZ857498">
    <property type="protein sequence ID" value="RDX41914.1"/>
    <property type="molecule type" value="Genomic_DNA"/>
</dbReference>
<proteinExistence type="predicted"/>